<protein>
    <submittedName>
        <fullName evidence="1">Uncharacterized protein</fullName>
    </submittedName>
</protein>
<dbReference type="EMBL" id="SRLO01000022">
    <property type="protein sequence ID" value="TNN85149.1"/>
    <property type="molecule type" value="Genomic_DNA"/>
</dbReference>
<dbReference type="Proteomes" id="UP000314294">
    <property type="component" value="Unassembled WGS sequence"/>
</dbReference>
<reference evidence="1 2" key="1">
    <citation type="submission" date="2019-03" db="EMBL/GenBank/DDBJ databases">
        <title>First draft genome of Liparis tanakae, snailfish: a comprehensive survey of snailfish specific genes.</title>
        <authorList>
            <person name="Kim W."/>
            <person name="Song I."/>
            <person name="Jeong J.-H."/>
            <person name="Kim D."/>
            <person name="Kim S."/>
            <person name="Ryu S."/>
            <person name="Song J.Y."/>
            <person name="Lee S.K."/>
        </authorList>
    </citation>
    <scope>NUCLEOTIDE SEQUENCE [LARGE SCALE GENOMIC DNA]</scope>
    <source>
        <tissue evidence="1">Muscle</tissue>
    </source>
</reference>
<name>A0A4Z2J4L5_9TELE</name>
<accession>A0A4Z2J4L5</accession>
<gene>
    <name evidence="1" type="ORF">EYF80_004499</name>
</gene>
<proteinExistence type="predicted"/>
<comment type="caution">
    <text evidence="1">The sequence shown here is derived from an EMBL/GenBank/DDBJ whole genome shotgun (WGS) entry which is preliminary data.</text>
</comment>
<dbReference type="AlphaFoldDB" id="A0A4Z2J4L5"/>
<organism evidence="1 2">
    <name type="scientific">Liparis tanakae</name>
    <name type="common">Tanaka's snailfish</name>
    <dbReference type="NCBI Taxonomy" id="230148"/>
    <lineage>
        <taxon>Eukaryota</taxon>
        <taxon>Metazoa</taxon>
        <taxon>Chordata</taxon>
        <taxon>Craniata</taxon>
        <taxon>Vertebrata</taxon>
        <taxon>Euteleostomi</taxon>
        <taxon>Actinopterygii</taxon>
        <taxon>Neopterygii</taxon>
        <taxon>Teleostei</taxon>
        <taxon>Neoteleostei</taxon>
        <taxon>Acanthomorphata</taxon>
        <taxon>Eupercaria</taxon>
        <taxon>Perciformes</taxon>
        <taxon>Cottioidei</taxon>
        <taxon>Cottales</taxon>
        <taxon>Liparidae</taxon>
        <taxon>Liparis</taxon>
    </lineage>
</organism>
<sequence>MRYECSSRCCALAHVAGQKVAGSSWGLAAPLLRGGQHAMLHLYGRSRRTVEGGSILFPVASLSSSSYTDFTTYKIPQIMKALDAERLSYAVSQVPSTRNVYGLSWLITIRPLFCSVA</sequence>
<evidence type="ECO:0000313" key="2">
    <source>
        <dbReference type="Proteomes" id="UP000314294"/>
    </source>
</evidence>
<evidence type="ECO:0000313" key="1">
    <source>
        <dbReference type="EMBL" id="TNN85149.1"/>
    </source>
</evidence>
<keyword evidence="2" id="KW-1185">Reference proteome</keyword>